<dbReference type="InterPro" id="IPR036390">
    <property type="entry name" value="WH_DNA-bd_sf"/>
</dbReference>
<dbReference type="AlphaFoldDB" id="A0ABD0KXB0"/>
<dbReference type="InterPro" id="IPR001346">
    <property type="entry name" value="Interferon_reg_fact_DNA-bd_dom"/>
</dbReference>
<dbReference type="GO" id="GO:0005634">
    <property type="term" value="C:nucleus"/>
    <property type="evidence" value="ECO:0007669"/>
    <property type="project" value="UniProtKB-SubCell"/>
</dbReference>
<dbReference type="PANTHER" id="PTHR11949">
    <property type="entry name" value="INTERFERON REGULATORY FACTOR"/>
    <property type="match status" value="1"/>
</dbReference>
<sequence length="517" mass="58276">MDQDAMPDSSGSSNKVRQRLKPWLEAKINSGRFPGLTWVNKEQGIFRITWKHGGRADWSEQDALIFKEWAIHTGRYREGTDAPDWPSWKTRLRCALNKLPDIQELRELSCYDEPNPYRVYKFVDRKGSGSSSPPHRDQTLSAEDGTCHSGHPAFQQQGSRPSVIQTPANIPNIITEVDSEQARSLKTELGQGGSYTSEEAKMSSLGSDLENISLRDLVPLDSNTPSLTNISVDSNINSTEPMDTESVGPKHDPGAAYHPGAGWMSQPKPEMWLSHTVKTEPTEKDNRLSQTPPAEHELIITLKFRNQTAGQYTVNNPRGCRVFYGPLQPLEIRQNTEQLWGDPSADQLEIPYTQGQFDLRQDALTMKLLNALDRGFNIYVEGGSIYLLRRCKTMIFAAPPNMDEKMTVKVERTQEPVKIFDFYSHFLPGLQRFKRGDGPRPSAQVVVALGQNFRADIEPYSNLLISLTICHAQASAYLSQHVPECSEPQISRSNEYDQLANFIHYPAPQLYMAETTH</sequence>
<protein>
    <recommendedName>
        <fullName evidence="8">IRF tryptophan pentad repeat domain-containing protein</fullName>
    </recommendedName>
</protein>
<dbReference type="InterPro" id="IPR036388">
    <property type="entry name" value="WH-like_DNA-bd_sf"/>
</dbReference>
<keyword evidence="10" id="KW-1185">Reference proteome</keyword>
<keyword evidence="6" id="KW-0539">Nucleus</keyword>
<evidence type="ECO:0000256" key="1">
    <source>
        <dbReference type="ARBA" id="ARBA00004123"/>
    </source>
</evidence>
<evidence type="ECO:0000259" key="8">
    <source>
        <dbReference type="PROSITE" id="PS51507"/>
    </source>
</evidence>
<feature type="region of interest" description="Disordered" evidence="7">
    <location>
        <begin position="123"/>
        <end position="163"/>
    </location>
</feature>
<feature type="compositionally biased region" description="Polar residues" evidence="7">
    <location>
        <begin position="154"/>
        <end position="163"/>
    </location>
</feature>
<comment type="caution">
    <text evidence="9">The sequence shown here is derived from an EMBL/GenBank/DDBJ whole genome shotgun (WGS) entry which is preliminary data.</text>
</comment>
<dbReference type="GO" id="GO:0003700">
    <property type="term" value="F:DNA-binding transcription factor activity"/>
    <property type="evidence" value="ECO:0007669"/>
    <property type="project" value="UniProtKB-ARBA"/>
</dbReference>
<dbReference type="Pfam" id="PF00605">
    <property type="entry name" value="IRF"/>
    <property type="match status" value="1"/>
</dbReference>
<proteinExistence type="predicted"/>
<evidence type="ECO:0000256" key="4">
    <source>
        <dbReference type="ARBA" id="ARBA00023159"/>
    </source>
</evidence>
<dbReference type="GO" id="GO:0000976">
    <property type="term" value="F:transcription cis-regulatory region binding"/>
    <property type="evidence" value="ECO:0007669"/>
    <property type="project" value="UniProtKB-ARBA"/>
</dbReference>
<evidence type="ECO:0000256" key="7">
    <source>
        <dbReference type="SAM" id="MobiDB-lite"/>
    </source>
</evidence>
<dbReference type="SUPFAM" id="SSF49879">
    <property type="entry name" value="SMAD/FHA domain"/>
    <property type="match status" value="1"/>
</dbReference>
<evidence type="ECO:0000256" key="2">
    <source>
        <dbReference type="ARBA" id="ARBA00023015"/>
    </source>
</evidence>
<dbReference type="EMBL" id="JACVVK020000115">
    <property type="protein sequence ID" value="KAK7491397.1"/>
    <property type="molecule type" value="Genomic_DNA"/>
</dbReference>
<feature type="region of interest" description="Disordered" evidence="7">
    <location>
        <begin position="225"/>
        <end position="249"/>
    </location>
</feature>
<reference evidence="9 10" key="1">
    <citation type="journal article" date="2023" name="Sci. Data">
        <title>Genome assembly of the Korean intertidal mud-creeper Batillaria attramentaria.</title>
        <authorList>
            <person name="Patra A.K."/>
            <person name="Ho P.T."/>
            <person name="Jun S."/>
            <person name="Lee S.J."/>
            <person name="Kim Y."/>
            <person name="Won Y.J."/>
        </authorList>
    </citation>
    <scope>NUCLEOTIDE SEQUENCE [LARGE SCALE GENOMIC DNA]</scope>
    <source>
        <strain evidence="9">Wonlab-2016</strain>
    </source>
</reference>
<feature type="compositionally biased region" description="Polar residues" evidence="7">
    <location>
        <begin position="225"/>
        <end position="241"/>
    </location>
</feature>
<dbReference type="FunFam" id="1.10.10.10:FF:000041">
    <property type="entry name" value="Interferon regulatory factor 4"/>
    <property type="match status" value="1"/>
</dbReference>
<name>A0ABD0KXB0_9CAEN</name>
<gene>
    <name evidence="9" type="ORF">BaRGS_00017375</name>
</gene>
<keyword evidence="4" id="KW-0010">Activator</keyword>
<evidence type="ECO:0000256" key="5">
    <source>
        <dbReference type="ARBA" id="ARBA00023163"/>
    </source>
</evidence>
<evidence type="ECO:0000256" key="6">
    <source>
        <dbReference type="ARBA" id="ARBA00023242"/>
    </source>
</evidence>
<organism evidence="9 10">
    <name type="scientific">Batillaria attramentaria</name>
    <dbReference type="NCBI Taxonomy" id="370345"/>
    <lineage>
        <taxon>Eukaryota</taxon>
        <taxon>Metazoa</taxon>
        <taxon>Spiralia</taxon>
        <taxon>Lophotrochozoa</taxon>
        <taxon>Mollusca</taxon>
        <taxon>Gastropoda</taxon>
        <taxon>Caenogastropoda</taxon>
        <taxon>Sorbeoconcha</taxon>
        <taxon>Cerithioidea</taxon>
        <taxon>Batillariidae</taxon>
        <taxon>Batillaria</taxon>
    </lineage>
</organism>
<feature type="domain" description="IRF tryptophan pentad repeat" evidence="8">
    <location>
        <begin position="17"/>
        <end position="124"/>
    </location>
</feature>
<dbReference type="InterPro" id="IPR008984">
    <property type="entry name" value="SMAD_FHA_dom_sf"/>
</dbReference>
<evidence type="ECO:0000256" key="3">
    <source>
        <dbReference type="ARBA" id="ARBA00023125"/>
    </source>
</evidence>
<dbReference type="PROSITE" id="PS51507">
    <property type="entry name" value="IRF_2"/>
    <property type="match status" value="1"/>
</dbReference>
<dbReference type="Proteomes" id="UP001519460">
    <property type="component" value="Unassembled WGS sequence"/>
</dbReference>
<dbReference type="GO" id="GO:0045944">
    <property type="term" value="P:positive regulation of transcription by RNA polymerase II"/>
    <property type="evidence" value="ECO:0007669"/>
    <property type="project" value="UniProtKB-ARBA"/>
</dbReference>
<dbReference type="SMART" id="SM00348">
    <property type="entry name" value="IRF"/>
    <property type="match status" value="1"/>
</dbReference>
<dbReference type="InterPro" id="IPR019471">
    <property type="entry name" value="Interferon_reg_factor-3"/>
</dbReference>
<accession>A0ABD0KXB0</accession>
<dbReference type="InterPro" id="IPR017855">
    <property type="entry name" value="SMAD-like_dom_sf"/>
</dbReference>
<dbReference type="PRINTS" id="PR00267">
    <property type="entry name" value="INTFRNREGFCT"/>
</dbReference>
<evidence type="ECO:0000313" key="9">
    <source>
        <dbReference type="EMBL" id="KAK7491397.1"/>
    </source>
</evidence>
<dbReference type="SMART" id="SM01243">
    <property type="entry name" value="IRF-3"/>
    <property type="match status" value="1"/>
</dbReference>
<keyword evidence="2" id="KW-0805">Transcription regulation</keyword>
<dbReference type="PANTHER" id="PTHR11949:SF53">
    <property type="entry name" value="IRF TRYPTOPHAN PENTAD REPEAT DOMAIN-CONTAINING PROTEIN"/>
    <property type="match status" value="1"/>
</dbReference>
<dbReference type="Pfam" id="PF10401">
    <property type="entry name" value="IRF-3"/>
    <property type="match status" value="1"/>
</dbReference>
<keyword evidence="3" id="KW-0238">DNA-binding</keyword>
<evidence type="ECO:0000313" key="10">
    <source>
        <dbReference type="Proteomes" id="UP001519460"/>
    </source>
</evidence>
<dbReference type="SUPFAM" id="SSF46785">
    <property type="entry name" value="Winged helix' DNA-binding domain"/>
    <property type="match status" value="1"/>
</dbReference>
<keyword evidence="5" id="KW-0804">Transcription</keyword>
<dbReference type="Gene3D" id="2.60.200.10">
    <property type="match status" value="1"/>
</dbReference>
<dbReference type="Gene3D" id="1.10.10.10">
    <property type="entry name" value="Winged helix-like DNA-binding domain superfamily/Winged helix DNA-binding domain"/>
    <property type="match status" value="1"/>
</dbReference>
<comment type="subcellular location">
    <subcellularLocation>
        <location evidence="1">Nucleus</location>
    </subcellularLocation>
</comment>
<dbReference type="CDD" id="cd00103">
    <property type="entry name" value="IRF"/>
    <property type="match status" value="1"/>
</dbReference>